<name>A0A163AN22_9FLAO</name>
<evidence type="ECO:0000313" key="3">
    <source>
        <dbReference type="Proteomes" id="UP000076715"/>
    </source>
</evidence>
<dbReference type="AlphaFoldDB" id="A0A163AN22"/>
<accession>A0A163AN22</accession>
<dbReference type="OrthoDB" id="1521937at2"/>
<dbReference type="Pfam" id="PF19335">
    <property type="entry name" value="HMBD"/>
    <property type="match status" value="1"/>
</dbReference>
<gene>
    <name evidence="2" type="ORF">AWE51_06865</name>
</gene>
<dbReference type="Proteomes" id="UP000076715">
    <property type="component" value="Unassembled WGS sequence"/>
</dbReference>
<evidence type="ECO:0000259" key="1">
    <source>
        <dbReference type="Pfam" id="PF19335"/>
    </source>
</evidence>
<comment type="caution">
    <text evidence="2">The sequence shown here is derived from an EMBL/GenBank/DDBJ whole genome shotgun (WGS) entry which is preliminary data.</text>
</comment>
<organism evidence="2 3">
    <name type="scientific">Aquimarina aggregata</name>
    <dbReference type="NCBI Taxonomy" id="1642818"/>
    <lineage>
        <taxon>Bacteria</taxon>
        <taxon>Pseudomonadati</taxon>
        <taxon>Bacteroidota</taxon>
        <taxon>Flavobacteriia</taxon>
        <taxon>Flavobacteriales</taxon>
        <taxon>Flavobacteriaceae</taxon>
        <taxon>Aquimarina</taxon>
    </lineage>
</organism>
<dbReference type="InterPro" id="IPR045800">
    <property type="entry name" value="HMBD"/>
</dbReference>
<reference evidence="2 3" key="1">
    <citation type="submission" date="2016-01" db="EMBL/GenBank/DDBJ databases">
        <title>The draft genome sequence of Aquimarina sp. RZW4-3-2.</title>
        <authorList>
            <person name="Wang Y."/>
        </authorList>
    </citation>
    <scope>NUCLEOTIDE SEQUENCE [LARGE SCALE GENOMIC DNA]</scope>
    <source>
        <strain evidence="2 3">RZW4-3-2</strain>
    </source>
</reference>
<dbReference type="RefSeq" id="WP_066314371.1">
    <property type="nucleotide sequence ID" value="NZ_LQRT01000013.1"/>
</dbReference>
<keyword evidence="3" id="KW-1185">Reference proteome</keyword>
<sequence length="85" mass="9230">MSKKIKSILTALLVVTTVLIISCKGSTTETNIEVINESKGKEYTAAYVCPMHCKGSGSDKEGKCPVCSMAYVPNNDSEHVDHQHE</sequence>
<dbReference type="EMBL" id="LQRT01000013">
    <property type="protein sequence ID" value="KZS40665.1"/>
    <property type="molecule type" value="Genomic_DNA"/>
</dbReference>
<proteinExistence type="predicted"/>
<dbReference type="STRING" id="1642818.AWE51_06865"/>
<dbReference type="PROSITE" id="PS51257">
    <property type="entry name" value="PROKAR_LIPOPROTEIN"/>
    <property type="match status" value="1"/>
</dbReference>
<protein>
    <recommendedName>
        <fullName evidence="1">Heavy metal binding domain-containing protein</fullName>
    </recommendedName>
</protein>
<feature type="domain" description="Heavy metal binding" evidence="1">
    <location>
        <begin position="47"/>
        <end position="74"/>
    </location>
</feature>
<evidence type="ECO:0000313" key="2">
    <source>
        <dbReference type="EMBL" id="KZS40665.1"/>
    </source>
</evidence>
<dbReference type="GO" id="GO:0046872">
    <property type="term" value="F:metal ion binding"/>
    <property type="evidence" value="ECO:0007669"/>
    <property type="project" value="InterPro"/>
</dbReference>